<dbReference type="Proteomes" id="UP001321520">
    <property type="component" value="Chromosome"/>
</dbReference>
<evidence type="ECO:0000313" key="2">
    <source>
        <dbReference type="EMBL" id="WKD49097.1"/>
    </source>
</evidence>
<organism evidence="2 3">
    <name type="scientific">Microbulbifer spongiae</name>
    <dbReference type="NCBI Taxonomy" id="2944933"/>
    <lineage>
        <taxon>Bacteria</taxon>
        <taxon>Pseudomonadati</taxon>
        <taxon>Pseudomonadota</taxon>
        <taxon>Gammaproteobacteria</taxon>
        <taxon>Cellvibrionales</taxon>
        <taxon>Microbulbiferaceae</taxon>
        <taxon>Microbulbifer</taxon>
    </lineage>
</organism>
<protein>
    <submittedName>
        <fullName evidence="2">Uncharacterized protein</fullName>
    </submittedName>
</protein>
<dbReference type="EMBL" id="CP098023">
    <property type="protein sequence ID" value="WKD49097.1"/>
    <property type="molecule type" value="Genomic_DNA"/>
</dbReference>
<keyword evidence="1" id="KW-0732">Signal</keyword>
<keyword evidence="3" id="KW-1185">Reference proteome</keyword>
<dbReference type="RefSeq" id="WP_301414884.1">
    <property type="nucleotide sequence ID" value="NZ_CP098023.1"/>
</dbReference>
<name>A0ABY9E9T4_9GAMM</name>
<sequence>MKGLLTTLYALLFFAVAPNSLATSLTFEVQPGIYLSDATILGLNLNYSGSWIEYSYANIPFTA</sequence>
<reference evidence="2 3" key="1">
    <citation type="submission" date="2022-05" db="EMBL/GenBank/DDBJ databases">
        <title>Microbulbifer sp. nov., isolated from sponge.</title>
        <authorList>
            <person name="Gao L."/>
        </authorList>
    </citation>
    <scope>NUCLEOTIDE SEQUENCE [LARGE SCALE GENOMIC DNA]</scope>
    <source>
        <strain evidence="2 3">MI-G</strain>
    </source>
</reference>
<proteinExistence type="predicted"/>
<accession>A0ABY9E9T4</accession>
<evidence type="ECO:0000256" key="1">
    <source>
        <dbReference type="SAM" id="SignalP"/>
    </source>
</evidence>
<feature type="chain" id="PRO_5046212365" evidence="1">
    <location>
        <begin position="23"/>
        <end position="63"/>
    </location>
</feature>
<gene>
    <name evidence="2" type="ORF">M8T91_14520</name>
</gene>
<feature type="signal peptide" evidence="1">
    <location>
        <begin position="1"/>
        <end position="22"/>
    </location>
</feature>
<evidence type="ECO:0000313" key="3">
    <source>
        <dbReference type="Proteomes" id="UP001321520"/>
    </source>
</evidence>